<keyword evidence="9" id="KW-0808">Transferase</keyword>
<dbReference type="AlphaFoldDB" id="A0AAN7YPU1"/>
<comment type="caution">
    <text evidence="12">The sequence shown here is derived from an EMBL/GenBank/DDBJ whole genome shotgun (WGS) entry which is preliminary data.</text>
</comment>
<feature type="compositionally biased region" description="Low complexity" evidence="10">
    <location>
        <begin position="11"/>
        <end position="26"/>
    </location>
</feature>
<feature type="transmembrane region" description="Helical" evidence="9">
    <location>
        <begin position="360"/>
        <end position="390"/>
    </location>
</feature>
<evidence type="ECO:0000259" key="11">
    <source>
        <dbReference type="Pfam" id="PF01529"/>
    </source>
</evidence>
<dbReference type="Pfam" id="PF01529">
    <property type="entry name" value="DHHC"/>
    <property type="match status" value="1"/>
</dbReference>
<sequence length="743" mass="84832">MIPIQTTPPRQQMMSHHQQAPQQQPHQFRPLDENAEIPFLQIVTPNQMSKLPPMFQEQYKQLLNRWSNQCIKKSGLLYTQPVPYNQVLVLLEISKNGDIQEYRDFIQVIIDSHNNKNQIKEDEEEIIKEEQQQQQQIPLKSIINLKDLEGNTSMHYAIMRKNKAMVSYLIDCGANLDIQNIEEGHTPLHWACIKADSSFVLQLVENGADIHITDKRGYNALLHAAQYNEVNSVRYLIEKGLDPVQCKDVQLHTAVHWTAFQGHANMARYFISLGVDPNAQDIQGRTAMHWGCLKGHKQVVTMLCSYEGQDSVDKTIRDNDGKTAYQLAESKEHYEIIDYLDTKLKDDKLFGGVERDYHKFWMAIGVITVLVPTWILCYLPVVYGIPLLGVGGYFLKNYLHLNYWVPERNNWLLPSILYTSVSIWYLVYLLRMAPLVMAINIFPNIIVNAMSWYFFYFFIRLTKEDPGSVSKHISKEKSTENFMNALSSGRQIPLICPTCLINRPIRSKHCPSCKGCFARFDHHCVWINKCIGINNQALFITVLFSYVALVVFGFFVTLDFFRSDLSAPLLSEGYAQSFLYYFTNYPFILLFSIYGVGMAIWIGKLAISQVLTIVFNKTTYEQIQQIREFESRQGHGHSHGGGQQCNHSHGGGGDHGHSHGGSSDDHGHSHGGASEDHGHSHGGAQPSLPSTGGSKKDSDKSFHSQQTNFDMYHRGVVNNVKEFLFDSQKFYSQTENIYADTRV</sequence>
<keyword evidence="5 8" id="KW-0040">ANK repeat</keyword>
<dbReference type="Proteomes" id="UP001344447">
    <property type="component" value="Unassembled WGS sequence"/>
</dbReference>
<feature type="region of interest" description="Disordered" evidence="10">
    <location>
        <begin position="631"/>
        <end position="703"/>
    </location>
</feature>
<evidence type="ECO:0000256" key="6">
    <source>
        <dbReference type="ARBA" id="ARBA00023136"/>
    </source>
</evidence>
<dbReference type="InterPro" id="IPR002110">
    <property type="entry name" value="Ankyrin_rpt"/>
</dbReference>
<comment type="domain">
    <text evidence="9">The DHHC domain is required for palmitoyltransferase activity.</text>
</comment>
<keyword evidence="3" id="KW-0677">Repeat</keyword>
<evidence type="ECO:0000256" key="2">
    <source>
        <dbReference type="ARBA" id="ARBA00022692"/>
    </source>
</evidence>
<keyword evidence="6 9" id="KW-0472">Membrane</keyword>
<evidence type="ECO:0000313" key="13">
    <source>
        <dbReference type="Proteomes" id="UP001344447"/>
    </source>
</evidence>
<dbReference type="PANTHER" id="PTHR24161">
    <property type="entry name" value="ANK_REP_REGION DOMAIN-CONTAINING PROTEIN-RELATED"/>
    <property type="match status" value="1"/>
</dbReference>
<feature type="domain" description="Palmitoyltransferase DHHC" evidence="11">
    <location>
        <begin position="495"/>
        <end position="625"/>
    </location>
</feature>
<feature type="transmembrane region" description="Helical" evidence="9">
    <location>
        <begin position="578"/>
        <end position="602"/>
    </location>
</feature>
<accession>A0AAN7YPU1</accession>
<feature type="region of interest" description="Disordered" evidence="10">
    <location>
        <begin position="1"/>
        <end position="26"/>
    </location>
</feature>
<dbReference type="EMBL" id="JAVFKY010000004">
    <property type="protein sequence ID" value="KAK5577246.1"/>
    <property type="molecule type" value="Genomic_DNA"/>
</dbReference>
<comment type="similarity">
    <text evidence="9">Belongs to the DHHC palmitoyltransferase family.</text>
</comment>
<keyword evidence="7" id="KW-0325">Glycoprotein</keyword>
<feature type="repeat" description="ANK" evidence="8">
    <location>
        <begin position="250"/>
        <end position="282"/>
    </location>
</feature>
<keyword evidence="9" id="KW-0012">Acyltransferase</keyword>
<feature type="repeat" description="ANK" evidence="8">
    <location>
        <begin position="183"/>
        <end position="215"/>
    </location>
</feature>
<evidence type="ECO:0000256" key="10">
    <source>
        <dbReference type="SAM" id="MobiDB-lite"/>
    </source>
</evidence>
<dbReference type="PROSITE" id="PS50088">
    <property type="entry name" value="ANK_REPEAT"/>
    <property type="match status" value="3"/>
</dbReference>
<keyword evidence="4 9" id="KW-1133">Transmembrane helix</keyword>
<evidence type="ECO:0000256" key="7">
    <source>
        <dbReference type="ARBA" id="ARBA00023180"/>
    </source>
</evidence>
<keyword evidence="13" id="KW-1185">Reference proteome</keyword>
<proteinExistence type="inferred from homology"/>
<feature type="compositionally biased region" description="Gly residues" evidence="10">
    <location>
        <begin position="639"/>
        <end position="651"/>
    </location>
</feature>
<dbReference type="InterPro" id="IPR001594">
    <property type="entry name" value="Palmitoyltrfase_DHHC"/>
</dbReference>
<keyword evidence="2 9" id="KW-0812">Transmembrane</keyword>
<organism evidence="12 13">
    <name type="scientific">Dictyostelium firmibasis</name>
    <dbReference type="NCBI Taxonomy" id="79012"/>
    <lineage>
        <taxon>Eukaryota</taxon>
        <taxon>Amoebozoa</taxon>
        <taxon>Evosea</taxon>
        <taxon>Eumycetozoa</taxon>
        <taxon>Dictyostelia</taxon>
        <taxon>Dictyosteliales</taxon>
        <taxon>Dictyosteliaceae</taxon>
        <taxon>Dictyostelium</taxon>
    </lineage>
</organism>
<dbReference type="Pfam" id="PF12796">
    <property type="entry name" value="Ank_2"/>
    <property type="match status" value="1"/>
</dbReference>
<evidence type="ECO:0000256" key="5">
    <source>
        <dbReference type="ARBA" id="ARBA00023043"/>
    </source>
</evidence>
<evidence type="ECO:0000256" key="9">
    <source>
        <dbReference type="RuleBase" id="RU079119"/>
    </source>
</evidence>
<dbReference type="GO" id="GO:0019706">
    <property type="term" value="F:protein-cysteine S-palmitoyltransferase activity"/>
    <property type="evidence" value="ECO:0007669"/>
    <property type="project" value="UniProtKB-EC"/>
</dbReference>
<feature type="compositionally biased region" description="Basic and acidic residues" evidence="10">
    <location>
        <begin position="652"/>
        <end position="679"/>
    </location>
</feature>
<feature type="compositionally biased region" description="Polar residues" evidence="10">
    <location>
        <begin position="1"/>
        <end position="10"/>
    </location>
</feature>
<comment type="subcellular location">
    <subcellularLocation>
        <location evidence="1">Membrane</location>
        <topology evidence="1">Multi-pass membrane protein</topology>
    </subcellularLocation>
</comment>
<dbReference type="PANTHER" id="PTHR24161:SF85">
    <property type="entry name" value="PALMITOYLTRANSFERASE HIP14"/>
    <property type="match status" value="1"/>
</dbReference>
<evidence type="ECO:0000313" key="12">
    <source>
        <dbReference type="EMBL" id="KAK5577246.1"/>
    </source>
</evidence>
<dbReference type="PROSITE" id="PS50297">
    <property type="entry name" value="ANK_REP_REGION"/>
    <property type="match status" value="2"/>
</dbReference>
<dbReference type="EC" id="2.3.1.225" evidence="9"/>
<protein>
    <recommendedName>
        <fullName evidence="9">Palmitoyltransferase</fullName>
        <ecNumber evidence="9">2.3.1.225</ecNumber>
    </recommendedName>
</protein>
<feature type="transmembrane region" description="Helical" evidence="9">
    <location>
        <begin position="537"/>
        <end position="558"/>
    </location>
</feature>
<evidence type="ECO:0000256" key="1">
    <source>
        <dbReference type="ARBA" id="ARBA00004141"/>
    </source>
</evidence>
<name>A0AAN7YPU1_9MYCE</name>
<evidence type="ECO:0000256" key="4">
    <source>
        <dbReference type="ARBA" id="ARBA00022989"/>
    </source>
</evidence>
<feature type="repeat" description="ANK" evidence="8">
    <location>
        <begin position="149"/>
        <end position="181"/>
    </location>
</feature>
<reference evidence="12 13" key="1">
    <citation type="submission" date="2023-11" db="EMBL/GenBank/DDBJ databases">
        <title>Dfirmibasis_genome.</title>
        <authorList>
            <person name="Edelbroek B."/>
            <person name="Kjellin J."/>
            <person name="Jerlstrom-Hultqvist J."/>
            <person name="Soderbom F."/>
        </authorList>
    </citation>
    <scope>NUCLEOTIDE SEQUENCE [LARGE SCALE GENOMIC DNA]</scope>
    <source>
        <strain evidence="12 13">TNS-C-14</strain>
    </source>
</reference>
<gene>
    <name evidence="12" type="ORF">RB653_002186</name>
</gene>
<feature type="transmembrane region" description="Helical" evidence="9">
    <location>
        <begin position="436"/>
        <end position="459"/>
    </location>
</feature>
<dbReference type="SMART" id="SM00248">
    <property type="entry name" value="ANK"/>
    <property type="match status" value="6"/>
</dbReference>
<comment type="catalytic activity">
    <reaction evidence="9">
        <text>L-cysteinyl-[protein] + hexadecanoyl-CoA = S-hexadecanoyl-L-cysteinyl-[protein] + CoA</text>
        <dbReference type="Rhea" id="RHEA:36683"/>
        <dbReference type="Rhea" id="RHEA-COMP:10131"/>
        <dbReference type="Rhea" id="RHEA-COMP:11032"/>
        <dbReference type="ChEBI" id="CHEBI:29950"/>
        <dbReference type="ChEBI" id="CHEBI:57287"/>
        <dbReference type="ChEBI" id="CHEBI:57379"/>
        <dbReference type="ChEBI" id="CHEBI:74151"/>
        <dbReference type="EC" id="2.3.1.225"/>
    </reaction>
</comment>
<evidence type="ECO:0000256" key="8">
    <source>
        <dbReference type="PROSITE-ProRule" id="PRU00023"/>
    </source>
</evidence>
<evidence type="ECO:0000256" key="3">
    <source>
        <dbReference type="ARBA" id="ARBA00022737"/>
    </source>
</evidence>
<dbReference type="SUPFAM" id="SSF48403">
    <property type="entry name" value="Ankyrin repeat"/>
    <property type="match status" value="1"/>
</dbReference>
<dbReference type="InterPro" id="IPR036770">
    <property type="entry name" value="Ankyrin_rpt-contain_sf"/>
</dbReference>
<dbReference type="PROSITE" id="PS50216">
    <property type="entry name" value="DHHC"/>
    <property type="match status" value="1"/>
</dbReference>
<feature type="transmembrane region" description="Helical" evidence="9">
    <location>
        <begin position="411"/>
        <end position="430"/>
    </location>
</feature>
<dbReference type="Gene3D" id="1.25.40.20">
    <property type="entry name" value="Ankyrin repeat-containing domain"/>
    <property type="match status" value="2"/>
</dbReference>
<dbReference type="GO" id="GO:0016020">
    <property type="term" value="C:membrane"/>
    <property type="evidence" value="ECO:0007669"/>
    <property type="project" value="UniProtKB-SubCell"/>
</dbReference>
<dbReference type="Pfam" id="PF00023">
    <property type="entry name" value="Ank"/>
    <property type="match status" value="1"/>
</dbReference>